<feature type="repeat" description="PPR" evidence="3">
    <location>
        <begin position="31"/>
        <end position="61"/>
    </location>
</feature>
<dbReference type="InterPro" id="IPR002885">
    <property type="entry name" value="PPR_rpt"/>
</dbReference>
<dbReference type="Pfam" id="PF13041">
    <property type="entry name" value="PPR_2"/>
    <property type="match status" value="1"/>
</dbReference>
<accession>A0A2P6QL15</accession>
<evidence type="ECO:0000313" key="4">
    <source>
        <dbReference type="EMBL" id="PRQ34859.1"/>
    </source>
</evidence>
<dbReference type="Gene3D" id="1.25.40.10">
    <property type="entry name" value="Tetratricopeptide repeat domain"/>
    <property type="match status" value="2"/>
</dbReference>
<dbReference type="InterPro" id="IPR011990">
    <property type="entry name" value="TPR-like_helical_dom_sf"/>
</dbReference>
<reference evidence="4 5" key="1">
    <citation type="journal article" date="2018" name="Nat. Genet.">
        <title>The Rosa genome provides new insights in the design of modern roses.</title>
        <authorList>
            <person name="Bendahmane M."/>
        </authorList>
    </citation>
    <scope>NUCLEOTIDE SEQUENCE [LARGE SCALE GENOMIC DNA]</scope>
    <source>
        <strain evidence="5">cv. Old Blush</strain>
    </source>
</reference>
<dbReference type="InterPro" id="IPR050872">
    <property type="entry name" value="PPR_P_subfamily"/>
</dbReference>
<dbReference type="NCBIfam" id="TIGR00756">
    <property type="entry name" value="PPR"/>
    <property type="match status" value="4"/>
</dbReference>
<dbReference type="OMA" id="GCSANGC"/>
<evidence type="ECO:0000256" key="3">
    <source>
        <dbReference type="PROSITE-ProRule" id="PRU00708"/>
    </source>
</evidence>
<dbReference type="AlphaFoldDB" id="A0A2P6QL15"/>
<dbReference type="PANTHER" id="PTHR46128:SF211">
    <property type="entry name" value="PENTACOTRIPEPTIDE-REPEAT REGION OF PRORP DOMAIN-CONTAINING PROTEIN"/>
    <property type="match status" value="1"/>
</dbReference>
<dbReference type="PROSITE" id="PS51375">
    <property type="entry name" value="PPR"/>
    <property type="match status" value="3"/>
</dbReference>
<keyword evidence="2" id="KW-0677">Repeat</keyword>
<dbReference type="Proteomes" id="UP000238479">
    <property type="component" value="Chromosome 5"/>
</dbReference>
<dbReference type="Gramene" id="PRQ34859">
    <property type="protein sequence ID" value="PRQ34859"/>
    <property type="gene ID" value="RchiOBHm_Chr5g0073711"/>
</dbReference>
<feature type="repeat" description="PPR" evidence="3">
    <location>
        <begin position="100"/>
        <end position="134"/>
    </location>
</feature>
<dbReference type="EMBL" id="PDCK01000043">
    <property type="protein sequence ID" value="PRQ34859.1"/>
    <property type="molecule type" value="Genomic_DNA"/>
</dbReference>
<evidence type="ECO:0000256" key="1">
    <source>
        <dbReference type="ARBA" id="ARBA00007626"/>
    </source>
</evidence>
<feature type="repeat" description="PPR" evidence="3">
    <location>
        <begin position="65"/>
        <end position="99"/>
    </location>
</feature>
<dbReference type="Pfam" id="PF01535">
    <property type="entry name" value="PPR"/>
    <property type="match status" value="2"/>
</dbReference>
<dbReference type="PANTHER" id="PTHR46128">
    <property type="entry name" value="MITOCHONDRIAL GROUP I INTRON SPLICING FACTOR CCM1"/>
    <property type="match status" value="1"/>
</dbReference>
<comment type="caution">
    <text evidence="4">The sequence shown here is derived from an EMBL/GenBank/DDBJ whole genome shotgun (WGS) entry which is preliminary data.</text>
</comment>
<sequence>MFKLDGLCNNQQLSTAIELVKEMEANKVELNIVVYILVIEGLCKAGKIESARDLFCGLSSKVQPNVRTYTVMIQGLCRHGLIIEAEKLLREMEGKGCSANGCTYNTIIRGLLNKNDTSLATRLIQEMLERGFSADASTMELIVDLLSKDIVDPALLPLL</sequence>
<organism evidence="4 5">
    <name type="scientific">Rosa chinensis</name>
    <name type="common">China rose</name>
    <dbReference type="NCBI Taxonomy" id="74649"/>
    <lineage>
        <taxon>Eukaryota</taxon>
        <taxon>Viridiplantae</taxon>
        <taxon>Streptophyta</taxon>
        <taxon>Embryophyta</taxon>
        <taxon>Tracheophyta</taxon>
        <taxon>Spermatophyta</taxon>
        <taxon>Magnoliopsida</taxon>
        <taxon>eudicotyledons</taxon>
        <taxon>Gunneridae</taxon>
        <taxon>Pentapetalae</taxon>
        <taxon>rosids</taxon>
        <taxon>fabids</taxon>
        <taxon>Rosales</taxon>
        <taxon>Rosaceae</taxon>
        <taxon>Rosoideae</taxon>
        <taxon>Rosoideae incertae sedis</taxon>
        <taxon>Rosa</taxon>
    </lineage>
</organism>
<proteinExistence type="inferred from homology"/>
<evidence type="ECO:0000313" key="5">
    <source>
        <dbReference type="Proteomes" id="UP000238479"/>
    </source>
</evidence>
<protein>
    <submittedName>
        <fullName evidence="4">Putative pentatricopeptide</fullName>
    </submittedName>
</protein>
<keyword evidence="5" id="KW-1185">Reference proteome</keyword>
<comment type="similarity">
    <text evidence="1">Belongs to the PPR family. P subfamily.</text>
</comment>
<name>A0A2P6QL15_ROSCH</name>
<gene>
    <name evidence="4" type="ORF">RchiOBHm_Chr5g0073711</name>
</gene>
<evidence type="ECO:0000256" key="2">
    <source>
        <dbReference type="ARBA" id="ARBA00022737"/>
    </source>
</evidence>